<evidence type="ECO:0000313" key="9">
    <source>
        <dbReference type="EMBL" id="KAK8848123.1"/>
    </source>
</evidence>
<comment type="similarity">
    <text evidence="2 6">Belongs to the Mediator complex subunit 4 family.</text>
</comment>
<reference evidence="9 10" key="1">
    <citation type="submission" date="2024-04" db="EMBL/GenBank/DDBJ databases">
        <title>Tritrichomonas musculus Genome.</title>
        <authorList>
            <person name="Alves-Ferreira E."/>
            <person name="Grigg M."/>
            <person name="Lorenzi H."/>
            <person name="Galac M."/>
        </authorList>
    </citation>
    <scope>NUCLEOTIDE SEQUENCE [LARGE SCALE GENOMIC DNA]</scope>
    <source>
        <strain evidence="9 10">EAF2021</strain>
    </source>
</reference>
<comment type="subcellular location">
    <subcellularLocation>
        <location evidence="1 6">Nucleus</location>
    </subcellularLocation>
</comment>
<organism evidence="9 10">
    <name type="scientific">Tritrichomonas musculus</name>
    <dbReference type="NCBI Taxonomy" id="1915356"/>
    <lineage>
        <taxon>Eukaryota</taxon>
        <taxon>Metamonada</taxon>
        <taxon>Parabasalia</taxon>
        <taxon>Tritrichomonadida</taxon>
        <taxon>Tritrichomonadidae</taxon>
        <taxon>Tritrichomonas</taxon>
    </lineage>
</organism>
<evidence type="ECO:0000256" key="8">
    <source>
        <dbReference type="SAM" id="MobiDB-lite"/>
    </source>
</evidence>
<comment type="function">
    <text evidence="6">Component of the Mediator complex, a coactivator involved in the regulated transcription of nearly all RNA polymerase II-dependent genes. Mediator functions as a bridge to convey information from gene-specific regulatory proteins to the basal RNA polymerase II transcription machinery. Mediator is recruited to promoters by direct interactions with regulatory proteins and serves as a scaffold for the assembly of a functional preinitiation complex with RNA polymerase II and the general transcription factors.</text>
</comment>
<comment type="subunit">
    <text evidence="6">Component of the Mediator complex.</text>
</comment>
<protein>
    <recommendedName>
        <fullName evidence="6">Mediator of RNA polymerase II transcription subunit 4</fullName>
    </recommendedName>
    <alternativeName>
        <fullName evidence="6">Mediator complex subunit 4</fullName>
    </alternativeName>
</protein>
<feature type="compositionally biased region" description="Low complexity" evidence="8">
    <location>
        <begin position="161"/>
        <end position="172"/>
    </location>
</feature>
<evidence type="ECO:0000256" key="6">
    <source>
        <dbReference type="RuleBase" id="RU364141"/>
    </source>
</evidence>
<dbReference type="Proteomes" id="UP001470230">
    <property type="component" value="Unassembled WGS sequence"/>
</dbReference>
<comment type="caution">
    <text evidence="9">The sequence shown here is derived from an EMBL/GenBank/DDBJ whole genome shotgun (WGS) entry which is preliminary data.</text>
</comment>
<evidence type="ECO:0000256" key="4">
    <source>
        <dbReference type="ARBA" id="ARBA00023163"/>
    </source>
</evidence>
<name>A0ABR2HIT8_9EUKA</name>
<evidence type="ECO:0000256" key="2">
    <source>
        <dbReference type="ARBA" id="ARBA00009626"/>
    </source>
</evidence>
<keyword evidence="7" id="KW-0175">Coiled coil</keyword>
<feature type="coiled-coil region" evidence="7">
    <location>
        <begin position="68"/>
        <end position="95"/>
    </location>
</feature>
<dbReference type="InterPro" id="IPR019258">
    <property type="entry name" value="Mediator_Med4"/>
</dbReference>
<sequence length="178" mass="20273">MAKQMPLHAELLNCLTAYKETFERILECIISASDSSQKKHDSPITIQVQDLISIDAELKRHLERMESWESRQQKIQKLEGELKELSRRVNEFAQNLSSSQIALQGCLLEATKLQKGVMQRRQIASIEDLMNSTKSMSNNGNSNQSNFSYPWISNPTVGQSNQWGENQNNFNNPTASEK</sequence>
<keyword evidence="4 6" id="KW-0804">Transcription</keyword>
<keyword evidence="6" id="KW-0010">Activator</keyword>
<keyword evidence="10" id="KW-1185">Reference proteome</keyword>
<evidence type="ECO:0000256" key="5">
    <source>
        <dbReference type="ARBA" id="ARBA00023242"/>
    </source>
</evidence>
<keyword evidence="5 6" id="KW-0539">Nucleus</keyword>
<accession>A0ABR2HIT8</accession>
<evidence type="ECO:0000256" key="7">
    <source>
        <dbReference type="SAM" id="Coils"/>
    </source>
</evidence>
<evidence type="ECO:0000256" key="3">
    <source>
        <dbReference type="ARBA" id="ARBA00023015"/>
    </source>
</evidence>
<feature type="region of interest" description="Disordered" evidence="8">
    <location>
        <begin position="158"/>
        <end position="178"/>
    </location>
</feature>
<keyword evidence="3 6" id="KW-0805">Transcription regulation</keyword>
<dbReference type="Pfam" id="PF10018">
    <property type="entry name" value="Med4"/>
    <property type="match status" value="1"/>
</dbReference>
<evidence type="ECO:0000256" key="1">
    <source>
        <dbReference type="ARBA" id="ARBA00004123"/>
    </source>
</evidence>
<proteinExistence type="inferred from homology"/>
<dbReference type="EMBL" id="JAPFFF010000027">
    <property type="protein sequence ID" value="KAK8848123.1"/>
    <property type="molecule type" value="Genomic_DNA"/>
</dbReference>
<evidence type="ECO:0000313" key="10">
    <source>
        <dbReference type="Proteomes" id="UP001470230"/>
    </source>
</evidence>
<gene>
    <name evidence="6" type="primary">MED4</name>
    <name evidence="9" type="ORF">M9Y10_019179</name>
</gene>